<evidence type="ECO:0000256" key="3">
    <source>
        <dbReference type="ARBA" id="ARBA00012438"/>
    </source>
</evidence>
<dbReference type="CDD" id="cd00082">
    <property type="entry name" value="HisKA"/>
    <property type="match status" value="1"/>
</dbReference>
<keyword evidence="10" id="KW-1133">Transmembrane helix</keyword>
<dbReference type="Pfam" id="PF02518">
    <property type="entry name" value="HATPase_c"/>
    <property type="match status" value="1"/>
</dbReference>
<feature type="transmembrane region" description="Helical" evidence="10">
    <location>
        <begin position="25"/>
        <end position="48"/>
    </location>
</feature>
<dbReference type="Pfam" id="PF00512">
    <property type="entry name" value="HisKA"/>
    <property type="match status" value="1"/>
</dbReference>
<protein>
    <recommendedName>
        <fullName evidence="3">histidine kinase</fullName>
        <ecNumber evidence="3">2.7.13.3</ecNumber>
    </recommendedName>
</protein>
<keyword evidence="5 14" id="KW-0808">Transferase</keyword>
<dbReference type="InterPro" id="IPR003661">
    <property type="entry name" value="HisK_dim/P_dom"/>
</dbReference>
<evidence type="ECO:0000256" key="7">
    <source>
        <dbReference type="ARBA" id="ARBA00023012"/>
    </source>
</evidence>
<dbReference type="SMART" id="SM00388">
    <property type="entry name" value="HisKA"/>
    <property type="match status" value="1"/>
</dbReference>
<keyword evidence="4 8" id="KW-0597">Phosphoprotein</keyword>
<dbReference type="InterPro" id="IPR001789">
    <property type="entry name" value="Sig_transdc_resp-reg_receiver"/>
</dbReference>
<dbReference type="InterPro" id="IPR036097">
    <property type="entry name" value="HisK_dim/P_sf"/>
</dbReference>
<feature type="modified residue" description="4-aspartylphosphate" evidence="8">
    <location>
        <position position="560"/>
    </location>
</feature>
<comment type="caution">
    <text evidence="14">The sequence shown here is derived from an EMBL/GenBank/DDBJ whole genome shotgun (WGS) entry which is preliminary data.</text>
</comment>
<dbReference type="Gene3D" id="3.30.565.10">
    <property type="entry name" value="Histidine kinase-like ATPase, C-terminal domain"/>
    <property type="match status" value="1"/>
</dbReference>
<feature type="domain" description="Response regulatory" evidence="12">
    <location>
        <begin position="509"/>
        <end position="629"/>
    </location>
</feature>
<evidence type="ECO:0000256" key="6">
    <source>
        <dbReference type="ARBA" id="ARBA00022777"/>
    </source>
</evidence>
<dbReference type="EC" id="2.7.13.3" evidence="3"/>
<evidence type="ECO:0000256" key="8">
    <source>
        <dbReference type="PROSITE-ProRule" id="PRU00169"/>
    </source>
</evidence>
<dbReference type="PANTHER" id="PTHR43711">
    <property type="entry name" value="TWO-COMPONENT HISTIDINE KINASE"/>
    <property type="match status" value="1"/>
</dbReference>
<evidence type="ECO:0000256" key="1">
    <source>
        <dbReference type="ARBA" id="ARBA00000085"/>
    </source>
</evidence>
<keyword evidence="15" id="KW-1185">Reference proteome</keyword>
<feature type="domain" description="HAMP" evidence="13">
    <location>
        <begin position="184"/>
        <end position="235"/>
    </location>
</feature>
<dbReference type="PROSITE" id="PS50110">
    <property type="entry name" value="RESPONSE_REGULATORY"/>
    <property type="match status" value="1"/>
</dbReference>
<dbReference type="GO" id="GO:0004673">
    <property type="term" value="F:protein histidine kinase activity"/>
    <property type="evidence" value="ECO:0007669"/>
    <property type="project" value="UniProtKB-EC"/>
</dbReference>
<dbReference type="InterPro" id="IPR050736">
    <property type="entry name" value="Sensor_HK_Regulatory"/>
</dbReference>
<keyword evidence="10" id="KW-0472">Membrane</keyword>
<dbReference type="PANTHER" id="PTHR43711:SF31">
    <property type="entry name" value="HISTIDINE KINASE"/>
    <property type="match status" value="1"/>
</dbReference>
<dbReference type="PRINTS" id="PR00344">
    <property type="entry name" value="BCTRLSENSOR"/>
</dbReference>
<keyword evidence="7" id="KW-0902">Two-component regulatory system</keyword>
<feature type="coiled-coil region" evidence="9">
    <location>
        <begin position="234"/>
        <end position="261"/>
    </location>
</feature>
<reference evidence="14" key="1">
    <citation type="submission" date="2023-06" db="EMBL/GenBank/DDBJ databases">
        <authorList>
            <person name="Jiang Y."/>
            <person name="Liu Q."/>
        </authorList>
    </citation>
    <scope>NUCLEOTIDE SEQUENCE</scope>
    <source>
        <strain evidence="14">CGMCC 1.12089</strain>
    </source>
</reference>
<evidence type="ECO:0000313" key="14">
    <source>
        <dbReference type="EMBL" id="MDM0044915.1"/>
    </source>
</evidence>
<dbReference type="Proteomes" id="UP001174908">
    <property type="component" value="Unassembled WGS sequence"/>
</dbReference>
<dbReference type="InterPro" id="IPR003594">
    <property type="entry name" value="HATPase_dom"/>
</dbReference>
<organism evidence="14 15">
    <name type="scientific">Variovorax dokdonensis</name>
    <dbReference type="NCBI Taxonomy" id="344883"/>
    <lineage>
        <taxon>Bacteria</taxon>
        <taxon>Pseudomonadati</taxon>
        <taxon>Pseudomonadota</taxon>
        <taxon>Betaproteobacteria</taxon>
        <taxon>Burkholderiales</taxon>
        <taxon>Comamonadaceae</taxon>
        <taxon>Variovorax</taxon>
    </lineage>
</organism>
<dbReference type="SMART" id="SM00304">
    <property type="entry name" value="HAMP"/>
    <property type="match status" value="1"/>
</dbReference>
<dbReference type="RefSeq" id="WP_286660025.1">
    <property type="nucleotide sequence ID" value="NZ_JASZYV010000002.1"/>
</dbReference>
<feature type="transmembrane region" description="Helical" evidence="10">
    <location>
        <begin position="160"/>
        <end position="183"/>
    </location>
</feature>
<dbReference type="SMART" id="SM00387">
    <property type="entry name" value="HATPase_c"/>
    <property type="match status" value="1"/>
</dbReference>
<dbReference type="PROSITE" id="PS50885">
    <property type="entry name" value="HAMP"/>
    <property type="match status" value="1"/>
</dbReference>
<dbReference type="SMART" id="SM00448">
    <property type="entry name" value="REC"/>
    <property type="match status" value="1"/>
</dbReference>
<feature type="domain" description="Histidine kinase" evidence="11">
    <location>
        <begin position="268"/>
        <end position="482"/>
    </location>
</feature>
<dbReference type="PROSITE" id="PS50109">
    <property type="entry name" value="HIS_KIN"/>
    <property type="match status" value="1"/>
</dbReference>
<evidence type="ECO:0000259" key="13">
    <source>
        <dbReference type="PROSITE" id="PS50885"/>
    </source>
</evidence>
<evidence type="ECO:0000256" key="5">
    <source>
        <dbReference type="ARBA" id="ARBA00022679"/>
    </source>
</evidence>
<dbReference type="InterPro" id="IPR004358">
    <property type="entry name" value="Sig_transdc_His_kin-like_C"/>
</dbReference>
<proteinExistence type="predicted"/>
<dbReference type="Gene3D" id="6.10.340.10">
    <property type="match status" value="1"/>
</dbReference>
<dbReference type="InterPro" id="IPR036890">
    <property type="entry name" value="HATPase_C_sf"/>
</dbReference>
<dbReference type="SUPFAM" id="SSF55874">
    <property type="entry name" value="ATPase domain of HSP90 chaperone/DNA topoisomerase II/histidine kinase"/>
    <property type="match status" value="1"/>
</dbReference>
<evidence type="ECO:0000256" key="9">
    <source>
        <dbReference type="SAM" id="Coils"/>
    </source>
</evidence>
<evidence type="ECO:0000256" key="4">
    <source>
        <dbReference type="ARBA" id="ARBA00022553"/>
    </source>
</evidence>
<evidence type="ECO:0000313" key="15">
    <source>
        <dbReference type="Proteomes" id="UP001174908"/>
    </source>
</evidence>
<dbReference type="Gene3D" id="1.10.287.130">
    <property type="match status" value="1"/>
</dbReference>
<evidence type="ECO:0000259" key="11">
    <source>
        <dbReference type="PROSITE" id="PS50109"/>
    </source>
</evidence>
<keyword evidence="9" id="KW-0175">Coiled coil</keyword>
<keyword evidence="10" id="KW-0812">Transmembrane</keyword>
<dbReference type="InterPro" id="IPR003660">
    <property type="entry name" value="HAMP_dom"/>
</dbReference>
<accession>A0ABT7NAM7</accession>
<evidence type="ECO:0000256" key="2">
    <source>
        <dbReference type="ARBA" id="ARBA00004370"/>
    </source>
</evidence>
<comment type="subcellular location">
    <subcellularLocation>
        <location evidence="2">Membrane</location>
    </subcellularLocation>
</comment>
<dbReference type="EMBL" id="JASZYV010000002">
    <property type="protein sequence ID" value="MDM0044915.1"/>
    <property type="molecule type" value="Genomic_DNA"/>
</dbReference>
<dbReference type="InterPro" id="IPR011006">
    <property type="entry name" value="CheY-like_superfamily"/>
</dbReference>
<dbReference type="Pfam" id="PF00672">
    <property type="entry name" value="HAMP"/>
    <property type="match status" value="1"/>
</dbReference>
<evidence type="ECO:0000259" key="12">
    <source>
        <dbReference type="PROSITE" id="PS50110"/>
    </source>
</evidence>
<dbReference type="Pfam" id="PF00072">
    <property type="entry name" value="Response_reg"/>
    <property type="match status" value="1"/>
</dbReference>
<name>A0ABT7NAM7_9BURK</name>
<dbReference type="Gene3D" id="3.40.50.2300">
    <property type="match status" value="1"/>
</dbReference>
<dbReference type="CDD" id="cd06225">
    <property type="entry name" value="HAMP"/>
    <property type="match status" value="1"/>
</dbReference>
<dbReference type="InterPro" id="IPR005467">
    <property type="entry name" value="His_kinase_dom"/>
</dbReference>
<sequence>MPSTSLAPPILKNRGWLRRLLQLSLAQQLVLLAVLPAVLATVSAMFVLTRQHLDSVTQLMRTSAQAVALQVSSLAQAPMAHLDRRALMRTAQAGASQPHIHQVQIVSEDGEILADAVTTDLQRGRGLIVSAPIPGEGGRSRGSVIVEISLAEVAAARKAIFFNVLLVLAAIVAGVGLAGWWAARRISAPIQALGEAVDRLGAGEDARVQVAGTSEVRRLQRGFNQAAEALAESRRLLQSRIGEATAELARKNQQLEVASQSKTRLLAAASHDLRQPLHALTLFSDGLSSGETDPARLARIGHIRECVDSLDRLFSELLNLSQLDAGVLQPQWSDFALDRLFDEVSRNFRNVAEQQGLRLVVRKTDLWVRCDYVMLSRILNNLVSNALRHTHQGGVLVGARRRGRGVRIEVWDTGVGIDAQHHERVFEEFFQIDPQRKNGATRGMGLGLSTVKRLAALLNTRVELNSEPGRGTGIRLLVRAAEPVAEAIPSEPIPLESGGAAAESLEGVRVLVIDDERTILEGLQVVLSNWGMQVMAAQTRAEALALADRWDSPPDAVVSDLLLQGGDNGLDVLGALERHPNGIHAGTARLLVTGETKPDRLREVARAGVMVLYKPVSPRALRQAIATQLSMLRVTT</sequence>
<comment type="catalytic activity">
    <reaction evidence="1">
        <text>ATP + protein L-histidine = ADP + protein N-phospho-L-histidine.</text>
        <dbReference type="EC" id="2.7.13.3"/>
    </reaction>
</comment>
<dbReference type="SUPFAM" id="SSF47384">
    <property type="entry name" value="Homodimeric domain of signal transducing histidine kinase"/>
    <property type="match status" value="1"/>
</dbReference>
<keyword evidence="6 14" id="KW-0418">Kinase</keyword>
<gene>
    <name evidence="14" type="ORF">QTH91_10500</name>
</gene>
<evidence type="ECO:0000256" key="10">
    <source>
        <dbReference type="SAM" id="Phobius"/>
    </source>
</evidence>
<dbReference type="SUPFAM" id="SSF52172">
    <property type="entry name" value="CheY-like"/>
    <property type="match status" value="1"/>
</dbReference>